<dbReference type="Pfam" id="PF03719">
    <property type="entry name" value="Ribosomal_S5_C"/>
    <property type="match status" value="1"/>
</dbReference>
<reference evidence="12 13" key="1">
    <citation type="journal article" date="2012" name="Mol. Biol. Evol.">
        <title>Genome reduction and co-evolution between the primary and secondary bacterial symbionts of psyllids.</title>
        <authorList>
            <person name="Sloan D.B."/>
            <person name="Moran N.A."/>
        </authorList>
    </citation>
    <scope>NUCLEOTIDE SEQUENCE [LARGE SCALE GENOMIC DNA]</scope>
    <source>
        <strain evidence="12 13">PC</strain>
    </source>
</reference>
<sequence>MEKKLIKIHRVTKVVKGGRIFSYTATSIIGNHKKNIGLGRGKSREVIESIKKSYLKAKKNLLKLNLINNNIPYFLFAKHCATKVLLFPASNIVGLIASKHIKQVLSILGIPSVFSKIHGSTNSVNVIICTIKALSLVKK</sequence>
<evidence type="ECO:0000256" key="9">
    <source>
        <dbReference type="PROSITE-ProRule" id="PRU00268"/>
    </source>
</evidence>
<dbReference type="InterPro" id="IPR020568">
    <property type="entry name" value="Ribosomal_Su5_D2-typ_SF"/>
</dbReference>
<dbReference type="STRING" id="1202540.A357_0169"/>
<accession>J3YQX1</accession>
<dbReference type="InterPro" id="IPR005324">
    <property type="entry name" value="Ribosomal_uS5_C"/>
</dbReference>
<evidence type="ECO:0000256" key="4">
    <source>
        <dbReference type="ARBA" id="ARBA00022884"/>
    </source>
</evidence>
<dbReference type="EMBL" id="CP003545">
    <property type="protein sequence ID" value="AFP84368.1"/>
    <property type="molecule type" value="Genomic_DNA"/>
</dbReference>
<dbReference type="GO" id="GO:0003735">
    <property type="term" value="F:structural constituent of ribosome"/>
    <property type="evidence" value="ECO:0007669"/>
    <property type="project" value="UniProtKB-UniRule"/>
</dbReference>
<comment type="similarity">
    <text evidence="2 10">Belongs to the universal ribosomal protein uS5 family.</text>
</comment>
<dbReference type="Gene3D" id="3.30.230.10">
    <property type="match status" value="1"/>
</dbReference>
<dbReference type="GO" id="GO:0006412">
    <property type="term" value="P:translation"/>
    <property type="evidence" value="ECO:0007669"/>
    <property type="project" value="InterPro"/>
</dbReference>
<dbReference type="InterPro" id="IPR014721">
    <property type="entry name" value="Ribsml_uS5_D2-typ_fold_subgr"/>
</dbReference>
<evidence type="ECO:0000313" key="12">
    <source>
        <dbReference type="EMBL" id="AFP84368.1"/>
    </source>
</evidence>
<proteinExistence type="inferred from homology"/>
<keyword evidence="3" id="KW-0699">rRNA-binding</keyword>
<dbReference type="OrthoDB" id="9809045at2"/>
<dbReference type="PATRIC" id="fig|1202540.3.peg.139"/>
<comment type="function">
    <text evidence="1">Located at the back of the 30S subunit body where it stabilizes the conformation of the head with respect to the body.</text>
</comment>
<evidence type="ECO:0000256" key="7">
    <source>
        <dbReference type="ARBA" id="ARBA00035255"/>
    </source>
</evidence>
<feature type="domain" description="S5 DRBM" evidence="11">
    <location>
        <begin position="1"/>
        <end position="64"/>
    </location>
</feature>
<evidence type="ECO:0000313" key="13">
    <source>
        <dbReference type="Proteomes" id="UP000003935"/>
    </source>
</evidence>
<dbReference type="KEGG" id="crv:A357_0169"/>
<dbReference type="PANTHER" id="PTHR48432:SF1">
    <property type="entry name" value="S5 DRBM DOMAIN-CONTAINING PROTEIN"/>
    <property type="match status" value="1"/>
</dbReference>
<dbReference type="SUPFAM" id="SSF54768">
    <property type="entry name" value="dsRNA-binding domain-like"/>
    <property type="match status" value="1"/>
</dbReference>
<evidence type="ECO:0000256" key="8">
    <source>
        <dbReference type="ARBA" id="ARBA00035519"/>
    </source>
</evidence>
<dbReference type="RefSeq" id="WP_014887667.1">
    <property type="nucleotide sequence ID" value="NC_018418.1"/>
</dbReference>
<dbReference type="GO" id="GO:0005737">
    <property type="term" value="C:cytoplasm"/>
    <property type="evidence" value="ECO:0007669"/>
    <property type="project" value="UniProtKB-ARBA"/>
</dbReference>
<evidence type="ECO:0000256" key="5">
    <source>
        <dbReference type="ARBA" id="ARBA00022980"/>
    </source>
</evidence>
<evidence type="ECO:0000256" key="2">
    <source>
        <dbReference type="ARBA" id="ARBA00008945"/>
    </source>
</evidence>
<dbReference type="PANTHER" id="PTHR48432">
    <property type="entry name" value="S5 DRBM DOMAIN-CONTAINING PROTEIN"/>
    <property type="match status" value="1"/>
</dbReference>
<dbReference type="Pfam" id="PF00333">
    <property type="entry name" value="Ribosomal_S5"/>
    <property type="match status" value="1"/>
</dbReference>
<dbReference type="GO" id="GO:0019843">
    <property type="term" value="F:rRNA binding"/>
    <property type="evidence" value="ECO:0007669"/>
    <property type="project" value="UniProtKB-KW"/>
</dbReference>
<dbReference type="FunFam" id="3.30.230.10:FF:000002">
    <property type="entry name" value="30S ribosomal protein S5"/>
    <property type="match status" value="1"/>
</dbReference>
<evidence type="ECO:0000256" key="1">
    <source>
        <dbReference type="ARBA" id="ARBA00003093"/>
    </source>
</evidence>
<evidence type="ECO:0000256" key="10">
    <source>
        <dbReference type="RuleBase" id="RU003823"/>
    </source>
</evidence>
<dbReference type="GO" id="GO:0005840">
    <property type="term" value="C:ribosome"/>
    <property type="evidence" value="ECO:0007669"/>
    <property type="project" value="UniProtKB-KW"/>
</dbReference>
<dbReference type="GO" id="GO:1990904">
    <property type="term" value="C:ribonucleoprotein complex"/>
    <property type="evidence" value="ECO:0007669"/>
    <property type="project" value="UniProtKB-UniRule"/>
</dbReference>
<dbReference type="AlphaFoldDB" id="J3YQX1"/>
<protein>
    <recommendedName>
        <fullName evidence="7">Small ribosomal subunit protein uS5</fullName>
    </recommendedName>
    <alternativeName>
        <fullName evidence="8">30S ribosomal protein S5</fullName>
    </alternativeName>
</protein>
<dbReference type="HOGENOM" id="CLU_065898_2_2_6"/>
<keyword evidence="5 9" id="KW-0689">Ribosomal protein</keyword>
<dbReference type="PROSITE" id="PS50881">
    <property type="entry name" value="S5_DSRBD"/>
    <property type="match status" value="1"/>
</dbReference>
<evidence type="ECO:0000256" key="6">
    <source>
        <dbReference type="ARBA" id="ARBA00023274"/>
    </source>
</evidence>
<evidence type="ECO:0000259" key="11">
    <source>
        <dbReference type="PROSITE" id="PS50881"/>
    </source>
</evidence>
<dbReference type="Proteomes" id="UP000003935">
    <property type="component" value="Chromosome"/>
</dbReference>
<organism evidence="12 13">
    <name type="scientific">Candidatus Carsonella ruddii PC isolate NHV</name>
    <dbReference type="NCBI Taxonomy" id="1202540"/>
    <lineage>
        <taxon>Bacteria</taxon>
        <taxon>Pseudomonadati</taxon>
        <taxon>Pseudomonadota</taxon>
        <taxon>Gammaproteobacteria</taxon>
        <taxon>Oceanospirillales</taxon>
        <taxon>Halomonadaceae</taxon>
        <taxon>Zymobacter group</taxon>
        <taxon>Candidatus Carsonella</taxon>
    </lineage>
</organism>
<keyword evidence="4" id="KW-0694">RNA-binding</keyword>
<evidence type="ECO:0000256" key="3">
    <source>
        <dbReference type="ARBA" id="ARBA00022730"/>
    </source>
</evidence>
<name>J3YQX1_CARRU</name>
<dbReference type="Gene3D" id="3.30.160.20">
    <property type="match status" value="1"/>
</dbReference>
<dbReference type="InterPro" id="IPR000851">
    <property type="entry name" value="Ribosomal_uS5"/>
</dbReference>
<keyword evidence="6 9" id="KW-0687">Ribonucleoprotein</keyword>
<dbReference type="InterPro" id="IPR013810">
    <property type="entry name" value="Ribosomal_uS5_N"/>
</dbReference>
<dbReference type="SUPFAM" id="SSF54211">
    <property type="entry name" value="Ribosomal protein S5 domain 2-like"/>
    <property type="match status" value="1"/>
</dbReference>
<gene>
    <name evidence="12" type="primary">rpsE</name>
    <name evidence="12" type="ORF">A357_0169</name>
</gene>